<evidence type="ECO:0000256" key="4">
    <source>
        <dbReference type="ARBA" id="ARBA00022475"/>
    </source>
</evidence>
<dbReference type="InterPro" id="IPR036097">
    <property type="entry name" value="HisK_dim/P_sf"/>
</dbReference>
<dbReference type="PROSITE" id="PS50109">
    <property type="entry name" value="HIS_KIN"/>
    <property type="match status" value="1"/>
</dbReference>
<dbReference type="InterPro" id="IPR005467">
    <property type="entry name" value="His_kinase_dom"/>
</dbReference>
<dbReference type="PROSITE" id="PS50885">
    <property type="entry name" value="HAMP"/>
    <property type="match status" value="1"/>
</dbReference>
<dbReference type="Gene3D" id="1.10.287.130">
    <property type="match status" value="1"/>
</dbReference>
<dbReference type="CDD" id="cd00082">
    <property type="entry name" value="HisKA"/>
    <property type="match status" value="1"/>
</dbReference>
<evidence type="ECO:0000256" key="10">
    <source>
        <dbReference type="ARBA" id="ARBA00023136"/>
    </source>
</evidence>
<comment type="catalytic activity">
    <reaction evidence="1">
        <text>ATP + protein L-histidine = ADP + protein N-phospho-L-histidine.</text>
        <dbReference type="EC" id="2.7.13.3"/>
    </reaction>
</comment>
<dbReference type="Pfam" id="PF02518">
    <property type="entry name" value="HATPase_c"/>
    <property type="match status" value="1"/>
</dbReference>
<dbReference type="Pfam" id="PF17202">
    <property type="entry name" value="sCache_3_3"/>
    <property type="match status" value="1"/>
</dbReference>
<evidence type="ECO:0000313" key="16">
    <source>
        <dbReference type="EMBL" id="AMO37757.1"/>
    </source>
</evidence>
<evidence type="ECO:0000313" key="17">
    <source>
        <dbReference type="Proteomes" id="UP000036902"/>
    </source>
</evidence>
<evidence type="ECO:0000256" key="13">
    <source>
        <dbReference type="SAM" id="Phobius"/>
    </source>
</evidence>
<dbReference type="CDD" id="cd06225">
    <property type="entry name" value="HAMP"/>
    <property type="match status" value="1"/>
</dbReference>
<dbReference type="STRING" id="1134435.AC731_012920"/>
<keyword evidence="8 16" id="KW-0418">Kinase</keyword>
<dbReference type="PANTHER" id="PTHR43065:SF22">
    <property type="entry name" value="HISTIDINE KINASE"/>
    <property type="match status" value="1"/>
</dbReference>
<dbReference type="RefSeq" id="WP_048706643.1">
    <property type="nucleotide sequence ID" value="NZ_CP014646.1"/>
</dbReference>
<dbReference type="GO" id="GO:0000155">
    <property type="term" value="F:phosphorelay sensor kinase activity"/>
    <property type="evidence" value="ECO:0007669"/>
    <property type="project" value="InterPro"/>
</dbReference>
<dbReference type="KEGG" id="thu:AC731_012920"/>
<dbReference type="EC" id="2.7.13.3" evidence="3"/>
<keyword evidence="10 13" id="KW-0472">Membrane</keyword>
<dbReference type="SUPFAM" id="SSF103190">
    <property type="entry name" value="Sensory domain-like"/>
    <property type="match status" value="1"/>
</dbReference>
<dbReference type="Gene3D" id="6.10.340.10">
    <property type="match status" value="1"/>
</dbReference>
<reference evidence="17" key="1">
    <citation type="submission" date="2016-03" db="EMBL/GenBank/DDBJ databases">
        <authorList>
            <person name="Ma C."/>
            <person name="Zhou S."/>
            <person name="Yang G."/>
        </authorList>
    </citation>
    <scope>NUCLEOTIDE SEQUENCE [LARGE SCALE GENOMIC DNA]</scope>
    <source>
        <strain evidence="17">SgZ-1</strain>
    </source>
</reference>
<keyword evidence="6" id="KW-0808">Transferase</keyword>
<proteinExistence type="predicted"/>
<feature type="domain" description="Histidine kinase" evidence="14">
    <location>
        <begin position="466"/>
        <end position="681"/>
    </location>
</feature>
<evidence type="ECO:0000256" key="3">
    <source>
        <dbReference type="ARBA" id="ARBA00012438"/>
    </source>
</evidence>
<feature type="compositionally biased region" description="Basic and acidic residues" evidence="12">
    <location>
        <begin position="687"/>
        <end position="703"/>
    </location>
</feature>
<dbReference type="SUPFAM" id="SSF158472">
    <property type="entry name" value="HAMP domain-like"/>
    <property type="match status" value="1"/>
</dbReference>
<dbReference type="Proteomes" id="UP000036902">
    <property type="component" value="Chromosome"/>
</dbReference>
<dbReference type="PANTHER" id="PTHR43065">
    <property type="entry name" value="SENSOR HISTIDINE KINASE"/>
    <property type="match status" value="1"/>
</dbReference>
<name>A0A127K737_9RHOO</name>
<dbReference type="InterPro" id="IPR033463">
    <property type="entry name" value="sCache_3"/>
</dbReference>
<dbReference type="SUPFAM" id="SSF55874">
    <property type="entry name" value="ATPase domain of HSP90 chaperone/DNA topoisomerase II/histidine kinase"/>
    <property type="match status" value="1"/>
</dbReference>
<feature type="domain" description="HAMP" evidence="15">
    <location>
        <begin position="364"/>
        <end position="417"/>
    </location>
</feature>
<dbReference type="InterPro" id="IPR003594">
    <property type="entry name" value="HATPase_dom"/>
</dbReference>
<keyword evidence="5" id="KW-0597">Phosphoprotein</keyword>
<keyword evidence="9 13" id="KW-1133">Transmembrane helix</keyword>
<dbReference type="InterPro" id="IPR036890">
    <property type="entry name" value="HATPase_C_sf"/>
</dbReference>
<evidence type="ECO:0000256" key="5">
    <source>
        <dbReference type="ARBA" id="ARBA00022553"/>
    </source>
</evidence>
<dbReference type="InterPro" id="IPR003660">
    <property type="entry name" value="HAMP_dom"/>
</dbReference>
<evidence type="ECO:0000256" key="9">
    <source>
        <dbReference type="ARBA" id="ARBA00022989"/>
    </source>
</evidence>
<evidence type="ECO:0000256" key="12">
    <source>
        <dbReference type="SAM" id="MobiDB-lite"/>
    </source>
</evidence>
<evidence type="ECO:0000256" key="1">
    <source>
        <dbReference type="ARBA" id="ARBA00000085"/>
    </source>
</evidence>
<evidence type="ECO:0000256" key="7">
    <source>
        <dbReference type="ARBA" id="ARBA00022692"/>
    </source>
</evidence>
<dbReference type="Pfam" id="PF00672">
    <property type="entry name" value="HAMP"/>
    <property type="match status" value="1"/>
</dbReference>
<dbReference type="SMART" id="SM00388">
    <property type="entry name" value="HisKA"/>
    <property type="match status" value="1"/>
</dbReference>
<feature type="region of interest" description="Disordered" evidence="12">
    <location>
        <begin position="684"/>
        <end position="703"/>
    </location>
</feature>
<dbReference type="Pfam" id="PF00512">
    <property type="entry name" value="HisKA"/>
    <property type="match status" value="1"/>
</dbReference>
<evidence type="ECO:0000259" key="14">
    <source>
        <dbReference type="PROSITE" id="PS50109"/>
    </source>
</evidence>
<organism evidence="16 17">
    <name type="scientific">Thauera humireducens</name>
    <dbReference type="NCBI Taxonomy" id="1134435"/>
    <lineage>
        <taxon>Bacteria</taxon>
        <taxon>Pseudomonadati</taxon>
        <taxon>Pseudomonadota</taxon>
        <taxon>Betaproteobacteria</taxon>
        <taxon>Rhodocyclales</taxon>
        <taxon>Zoogloeaceae</taxon>
        <taxon>Thauera</taxon>
    </lineage>
</organism>
<evidence type="ECO:0000256" key="6">
    <source>
        <dbReference type="ARBA" id="ARBA00022679"/>
    </source>
</evidence>
<dbReference type="SMART" id="SM00387">
    <property type="entry name" value="HATPase_c"/>
    <property type="match status" value="1"/>
</dbReference>
<evidence type="ECO:0000259" key="15">
    <source>
        <dbReference type="PROSITE" id="PS50885"/>
    </source>
</evidence>
<dbReference type="InterPro" id="IPR003661">
    <property type="entry name" value="HisK_dim/P_dom"/>
</dbReference>
<evidence type="ECO:0000256" key="8">
    <source>
        <dbReference type="ARBA" id="ARBA00022777"/>
    </source>
</evidence>
<accession>A0A127K737</accession>
<keyword evidence="11" id="KW-0175">Coiled coil</keyword>
<dbReference type="EMBL" id="CP014646">
    <property type="protein sequence ID" value="AMO37757.1"/>
    <property type="molecule type" value="Genomic_DNA"/>
</dbReference>
<dbReference type="InterPro" id="IPR004358">
    <property type="entry name" value="Sig_transdc_His_kin-like_C"/>
</dbReference>
<gene>
    <name evidence="16" type="ORF">AC731_012920</name>
</gene>
<evidence type="ECO:0000256" key="11">
    <source>
        <dbReference type="SAM" id="Coils"/>
    </source>
</evidence>
<dbReference type="GO" id="GO:0005886">
    <property type="term" value="C:plasma membrane"/>
    <property type="evidence" value="ECO:0007669"/>
    <property type="project" value="UniProtKB-SubCell"/>
</dbReference>
<dbReference type="PRINTS" id="PR00344">
    <property type="entry name" value="BCTRLSENSOR"/>
</dbReference>
<feature type="transmembrane region" description="Helical" evidence="13">
    <location>
        <begin position="29"/>
        <end position="52"/>
    </location>
</feature>
<feature type="transmembrane region" description="Helical" evidence="13">
    <location>
        <begin position="338"/>
        <end position="363"/>
    </location>
</feature>
<dbReference type="Gene3D" id="3.30.565.10">
    <property type="entry name" value="Histidine kinase-like ATPase, C-terminal domain"/>
    <property type="match status" value="1"/>
</dbReference>
<dbReference type="AlphaFoldDB" id="A0A127K737"/>
<keyword evidence="17" id="KW-1185">Reference proteome</keyword>
<dbReference type="SMART" id="SM00304">
    <property type="entry name" value="HAMP"/>
    <property type="match status" value="1"/>
</dbReference>
<keyword evidence="7 13" id="KW-0812">Transmembrane</keyword>
<sequence length="703" mass="76337">MTPPRPPALSPLSWRNPLAALRASVRAKLLFLVLAPLMLGFPIIMGLTWYWGETYYHRLMVSKVGSDMSTAHGYFERVIDNVGMRVTGLANSHELALALQLEMLDAVLKARRAEHALDFLNLLDVSGRVLQSSGNLAPGSDRMGWPVVAQAIRSGSDSVIDLFSADELGALSPALRERARLTLIDTPRAVQDGRRVEERGMVIHAAAPVRDARGNLVAVLEGGVLLNGNLDFVDNINAIVYREGTLPLGGKGTATLFLGDARIATNVRLFEGERALGTRASQVVRDHVLRDGRTWLETAFVVNDWYVSGYEPVVDSLGERVGMLYVGFQEAPYRVAKYVALAVVATISLIISGLGALWTLHWARSVFRPIERMHATIGSIEAGDATARVGRIDSRDELGRLATEFDRLLDSQAAQRAELQSLNASLDRKVAERTADLAAANAELRAAQRQLVMREKLAAIGELTAGVAHEISNPTAVIQGNLDLMREELGAAAQPVANEMRLIHEQVNRIRVIVTKLLQFARPGEFAGYVEAVDVNAAVADCLVLTRQHLARAEVKVVQQLLARERVQINLQELQQVLINLIVNAVQAMPGGGTLTLETADRDPATDARGVRITVRDTGSGIRGEDLARIFDPFFTTKKRQGTGLGLSISHTLVERYGGRIEVESAPGLGATFTVSLLAEPVYRNDTAPDGRGADDSTDAHAT</sequence>
<protein>
    <recommendedName>
        <fullName evidence="3">histidine kinase</fullName>
        <ecNumber evidence="3">2.7.13.3</ecNumber>
    </recommendedName>
</protein>
<comment type="subcellular location">
    <subcellularLocation>
        <location evidence="2">Cell membrane</location>
        <topology evidence="2">Multi-pass membrane protein</topology>
    </subcellularLocation>
</comment>
<feature type="coiled-coil region" evidence="11">
    <location>
        <begin position="430"/>
        <end position="457"/>
    </location>
</feature>
<dbReference type="SUPFAM" id="SSF47384">
    <property type="entry name" value="Homodimeric domain of signal transducing histidine kinase"/>
    <property type="match status" value="1"/>
</dbReference>
<dbReference type="InterPro" id="IPR029151">
    <property type="entry name" value="Sensor-like_sf"/>
</dbReference>
<keyword evidence="4" id="KW-1003">Cell membrane</keyword>
<evidence type="ECO:0000256" key="2">
    <source>
        <dbReference type="ARBA" id="ARBA00004651"/>
    </source>
</evidence>